<sequence length="82" mass="9296">MDTHVRGLEVEQSTHLDTYLVKLESIQKRTHESQPGVFHKDNQRLTADTPGYCGFHPGIRLDLKKAHKAHSPTQANPTHRMG</sequence>
<evidence type="ECO:0000313" key="2">
    <source>
        <dbReference type="Proteomes" id="UP000037696"/>
    </source>
</evidence>
<dbReference type="EMBL" id="LHQQ01000009">
    <property type="protein sequence ID" value="KOS48005.1"/>
    <property type="molecule type" value="Genomic_DNA"/>
</dbReference>
<evidence type="ECO:0000313" key="1">
    <source>
        <dbReference type="EMBL" id="KOS48005.1"/>
    </source>
</evidence>
<comment type="caution">
    <text evidence="1">The sequence shown here is derived from an EMBL/GenBank/DDBJ whole genome shotgun (WGS) entry which is preliminary data.</text>
</comment>
<dbReference type="Proteomes" id="UP000037696">
    <property type="component" value="Unassembled WGS sequence"/>
</dbReference>
<name>A0A0M9WK81_9EURO</name>
<proteinExistence type="predicted"/>
<keyword evidence="2" id="KW-1185">Reference proteome</keyword>
<gene>
    <name evidence="1" type="ORF">ACN38_g975</name>
</gene>
<reference evidence="1 2" key="1">
    <citation type="submission" date="2015-08" db="EMBL/GenBank/DDBJ databases">
        <title>Genome sequencing of Penicillium nordicum.</title>
        <authorList>
            <person name="Nguyen H.D."/>
            <person name="Seifert K.A."/>
        </authorList>
    </citation>
    <scope>NUCLEOTIDE SEQUENCE [LARGE SCALE GENOMIC DNA]</scope>
    <source>
        <strain evidence="1 2">DAOMC 185683</strain>
    </source>
</reference>
<dbReference type="AlphaFoldDB" id="A0A0M9WK81"/>
<accession>A0A0M9WK81</accession>
<organism evidence="1 2">
    <name type="scientific">Penicillium nordicum</name>
    <dbReference type="NCBI Taxonomy" id="229535"/>
    <lineage>
        <taxon>Eukaryota</taxon>
        <taxon>Fungi</taxon>
        <taxon>Dikarya</taxon>
        <taxon>Ascomycota</taxon>
        <taxon>Pezizomycotina</taxon>
        <taxon>Eurotiomycetes</taxon>
        <taxon>Eurotiomycetidae</taxon>
        <taxon>Eurotiales</taxon>
        <taxon>Aspergillaceae</taxon>
        <taxon>Penicillium</taxon>
    </lineage>
</organism>
<protein>
    <submittedName>
        <fullName evidence="1">Uncharacterized protein</fullName>
    </submittedName>
</protein>